<dbReference type="Pfam" id="PF02311">
    <property type="entry name" value="AraC_binding"/>
    <property type="match status" value="1"/>
</dbReference>
<dbReference type="PROSITE" id="PS00041">
    <property type="entry name" value="HTH_ARAC_FAMILY_1"/>
    <property type="match status" value="1"/>
</dbReference>
<dbReference type="InterPro" id="IPR014710">
    <property type="entry name" value="RmlC-like_jellyroll"/>
</dbReference>
<keyword evidence="3" id="KW-0804">Transcription</keyword>
<dbReference type="PRINTS" id="PR00032">
    <property type="entry name" value="HTHARAC"/>
</dbReference>
<organism evidence="5 6">
    <name type="scientific">Paenibacillus hemerocallicola</name>
    <dbReference type="NCBI Taxonomy" id="1172614"/>
    <lineage>
        <taxon>Bacteria</taxon>
        <taxon>Bacillati</taxon>
        <taxon>Bacillota</taxon>
        <taxon>Bacilli</taxon>
        <taxon>Bacillales</taxon>
        <taxon>Paenibacillaceae</taxon>
        <taxon>Paenibacillus</taxon>
    </lineage>
</organism>
<evidence type="ECO:0000256" key="2">
    <source>
        <dbReference type="ARBA" id="ARBA00023125"/>
    </source>
</evidence>
<dbReference type="GO" id="GO:0003700">
    <property type="term" value="F:DNA-binding transcription factor activity"/>
    <property type="evidence" value="ECO:0007669"/>
    <property type="project" value="InterPro"/>
</dbReference>
<evidence type="ECO:0000256" key="3">
    <source>
        <dbReference type="ARBA" id="ARBA00023163"/>
    </source>
</evidence>
<dbReference type="SUPFAM" id="SSF51215">
    <property type="entry name" value="Regulatory protein AraC"/>
    <property type="match status" value="1"/>
</dbReference>
<evidence type="ECO:0000313" key="6">
    <source>
        <dbReference type="Proteomes" id="UP000307943"/>
    </source>
</evidence>
<evidence type="ECO:0000259" key="4">
    <source>
        <dbReference type="PROSITE" id="PS01124"/>
    </source>
</evidence>
<dbReference type="AlphaFoldDB" id="A0A5C4TA23"/>
<dbReference type="InterPro" id="IPR037923">
    <property type="entry name" value="HTH-like"/>
</dbReference>
<accession>A0A5C4TA23</accession>
<dbReference type="Proteomes" id="UP000307943">
    <property type="component" value="Unassembled WGS sequence"/>
</dbReference>
<protein>
    <submittedName>
        <fullName evidence="5">Helix-turn-helix domain-containing protein</fullName>
    </submittedName>
</protein>
<dbReference type="InterPro" id="IPR018060">
    <property type="entry name" value="HTH_AraC"/>
</dbReference>
<sequence length="273" mass="32072">MQIRTFNHHTFHSGYKGKSGGIHPYFEILYVTQGKATLEWMGSEYEVPSPSLYVLTPNTPHRIVRFQTPFSFWYIELDIGDEDAFPASEQAIHWNRLQKEADYESDELRPIKQTLDALSMALELKHRGDKRYDEEIVMLDIRKTVRLIQNDLRNRLQTVNEASDKSSRDFIQTLMRHMETSYYEPIDLTRLSNRVHLNSSYLVRAFKHETGVTPMQYLNKLRLSAAISYLVNTEMGVQQIAEATGFNSIHYFSRLFKRKYGISPQQWRLANRK</sequence>
<keyword evidence="2" id="KW-0238">DNA-binding</keyword>
<feature type="domain" description="HTH araC/xylS-type" evidence="4">
    <location>
        <begin position="172"/>
        <end position="270"/>
    </location>
</feature>
<dbReference type="SUPFAM" id="SSF46689">
    <property type="entry name" value="Homeodomain-like"/>
    <property type="match status" value="2"/>
</dbReference>
<dbReference type="PANTHER" id="PTHR43280">
    <property type="entry name" value="ARAC-FAMILY TRANSCRIPTIONAL REGULATOR"/>
    <property type="match status" value="1"/>
</dbReference>
<keyword evidence="1" id="KW-0805">Transcription regulation</keyword>
<dbReference type="PROSITE" id="PS01124">
    <property type="entry name" value="HTH_ARAC_FAMILY_2"/>
    <property type="match status" value="1"/>
</dbReference>
<comment type="caution">
    <text evidence="5">The sequence shown here is derived from an EMBL/GenBank/DDBJ whole genome shotgun (WGS) entry which is preliminary data.</text>
</comment>
<keyword evidence="6" id="KW-1185">Reference proteome</keyword>
<evidence type="ECO:0000256" key="1">
    <source>
        <dbReference type="ARBA" id="ARBA00023015"/>
    </source>
</evidence>
<dbReference type="Gene3D" id="1.10.10.60">
    <property type="entry name" value="Homeodomain-like"/>
    <property type="match status" value="2"/>
</dbReference>
<dbReference type="Pfam" id="PF12833">
    <property type="entry name" value="HTH_18"/>
    <property type="match status" value="1"/>
</dbReference>
<dbReference type="EMBL" id="VDCQ01000017">
    <property type="protein sequence ID" value="TNJ65586.1"/>
    <property type="molecule type" value="Genomic_DNA"/>
</dbReference>
<dbReference type="OrthoDB" id="2566489at2"/>
<dbReference type="InterPro" id="IPR009057">
    <property type="entry name" value="Homeodomain-like_sf"/>
</dbReference>
<evidence type="ECO:0000313" key="5">
    <source>
        <dbReference type="EMBL" id="TNJ65586.1"/>
    </source>
</evidence>
<dbReference type="PANTHER" id="PTHR43280:SF2">
    <property type="entry name" value="HTH-TYPE TRANSCRIPTIONAL REGULATOR EXSA"/>
    <property type="match status" value="1"/>
</dbReference>
<dbReference type="GO" id="GO:0043565">
    <property type="term" value="F:sequence-specific DNA binding"/>
    <property type="evidence" value="ECO:0007669"/>
    <property type="project" value="InterPro"/>
</dbReference>
<dbReference type="RefSeq" id="WP_139602879.1">
    <property type="nucleotide sequence ID" value="NZ_VDCQ01000017.1"/>
</dbReference>
<proteinExistence type="predicted"/>
<dbReference type="Gene3D" id="2.60.120.10">
    <property type="entry name" value="Jelly Rolls"/>
    <property type="match status" value="1"/>
</dbReference>
<dbReference type="InterPro" id="IPR003313">
    <property type="entry name" value="AraC-bd"/>
</dbReference>
<dbReference type="SMART" id="SM00342">
    <property type="entry name" value="HTH_ARAC"/>
    <property type="match status" value="1"/>
</dbReference>
<gene>
    <name evidence="5" type="ORF">FE784_14280</name>
</gene>
<dbReference type="InterPro" id="IPR020449">
    <property type="entry name" value="Tscrpt_reg_AraC-type_HTH"/>
</dbReference>
<reference evidence="5 6" key="1">
    <citation type="submission" date="2019-05" db="EMBL/GenBank/DDBJ databases">
        <title>We sequenced the genome of Paenibacillus hemerocallicola KCTC 33185 for further insight into its adaptation and study the phylogeny of Paenibacillus.</title>
        <authorList>
            <person name="Narsing Rao M.P."/>
        </authorList>
    </citation>
    <scope>NUCLEOTIDE SEQUENCE [LARGE SCALE GENOMIC DNA]</scope>
    <source>
        <strain evidence="5 6">KCTC 33185</strain>
    </source>
</reference>
<dbReference type="InterPro" id="IPR018062">
    <property type="entry name" value="HTH_AraC-typ_CS"/>
</dbReference>
<name>A0A5C4TA23_9BACL</name>